<feature type="transmembrane region" description="Helical" evidence="7">
    <location>
        <begin position="17"/>
        <end position="33"/>
    </location>
</feature>
<evidence type="ECO:0000256" key="2">
    <source>
        <dbReference type="ARBA" id="ARBA00022448"/>
    </source>
</evidence>
<feature type="transmembrane region" description="Helical" evidence="7">
    <location>
        <begin position="53"/>
        <end position="75"/>
    </location>
</feature>
<comment type="function">
    <text evidence="7">H(+)-stimulated, divalent metal cation uptake system.</text>
</comment>
<dbReference type="GO" id="GO:0005384">
    <property type="term" value="F:manganese ion transmembrane transporter activity"/>
    <property type="evidence" value="ECO:0007669"/>
    <property type="project" value="TreeGrafter"/>
</dbReference>
<organism evidence="8 9">
    <name type="scientific">Limnobaculum eriocheiris</name>
    <dbReference type="NCBI Taxonomy" id="2897391"/>
    <lineage>
        <taxon>Bacteria</taxon>
        <taxon>Pseudomonadati</taxon>
        <taxon>Pseudomonadota</taxon>
        <taxon>Gammaproteobacteria</taxon>
        <taxon>Enterobacterales</taxon>
        <taxon>Budviciaceae</taxon>
        <taxon>Limnobaculum</taxon>
    </lineage>
</organism>
<dbReference type="HAMAP" id="MF_00221">
    <property type="entry name" value="NRAMP"/>
    <property type="match status" value="1"/>
</dbReference>
<dbReference type="RefSeq" id="WP_230610570.1">
    <property type="nucleotide sequence ID" value="NZ_JAJNAG010000039.1"/>
</dbReference>
<evidence type="ECO:0000256" key="3">
    <source>
        <dbReference type="ARBA" id="ARBA00022692"/>
    </source>
</evidence>
<dbReference type="PANTHER" id="PTHR11706">
    <property type="entry name" value="SOLUTE CARRIER PROTEIN FAMILY 11 MEMBER"/>
    <property type="match status" value="1"/>
</dbReference>
<feature type="transmembrane region" description="Helical" evidence="7">
    <location>
        <begin position="156"/>
        <end position="176"/>
    </location>
</feature>
<evidence type="ECO:0000256" key="7">
    <source>
        <dbReference type="HAMAP-Rule" id="MF_00221"/>
    </source>
</evidence>
<keyword evidence="4 7" id="KW-0769">Symport</keyword>
<keyword evidence="7" id="KW-0406">Ion transport</keyword>
<dbReference type="GO" id="GO:0015086">
    <property type="term" value="F:cadmium ion transmembrane transporter activity"/>
    <property type="evidence" value="ECO:0007669"/>
    <property type="project" value="TreeGrafter"/>
</dbReference>
<evidence type="ECO:0000313" key="9">
    <source>
        <dbReference type="Proteomes" id="UP001139171"/>
    </source>
</evidence>
<evidence type="ECO:0000256" key="4">
    <source>
        <dbReference type="ARBA" id="ARBA00022847"/>
    </source>
</evidence>
<name>A0A9X1MY19_9GAMM</name>
<dbReference type="GO" id="GO:0015293">
    <property type="term" value="F:symporter activity"/>
    <property type="evidence" value="ECO:0007669"/>
    <property type="project" value="UniProtKB-UniRule"/>
</dbReference>
<evidence type="ECO:0000256" key="1">
    <source>
        <dbReference type="ARBA" id="ARBA00004141"/>
    </source>
</evidence>
<protein>
    <recommendedName>
        <fullName evidence="7">Divalent metal cation transporter MntH</fullName>
    </recommendedName>
</protein>
<feature type="transmembrane region" description="Helical" evidence="7">
    <location>
        <begin position="388"/>
        <end position="408"/>
    </location>
</feature>
<feature type="transmembrane region" description="Helical" evidence="7">
    <location>
        <begin position="236"/>
        <end position="262"/>
    </location>
</feature>
<proteinExistence type="inferred from homology"/>
<feature type="transmembrane region" description="Helical" evidence="7">
    <location>
        <begin position="347"/>
        <end position="367"/>
    </location>
</feature>
<dbReference type="PRINTS" id="PR00447">
    <property type="entry name" value="NATRESASSCMP"/>
</dbReference>
<dbReference type="NCBIfam" id="NF001923">
    <property type="entry name" value="PRK00701.1"/>
    <property type="match status" value="1"/>
</dbReference>
<feature type="transmembrane region" description="Helical" evidence="7">
    <location>
        <begin position="196"/>
        <end position="215"/>
    </location>
</feature>
<dbReference type="Proteomes" id="UP001139171">
    <property type="component" value="Unassembled WGS sequence"/>
</dbReference>
<dbReference type="NCBIfam" id="TIGR01197">
    <property type="entry name" value="nramp"/>
    <property type="match status" value="1"/>
</dbReference>
<comment type="subcellular location">
    <subcellularLocation>
        <location evidence="7">Cell membrane</location>
        <topology evidence="7">Multi-pass membrane protein</topology>
    </subcellularLocation>
    <subcellularLocation>
        <location evidence="1">Membrane</location>
        <topology evidence="1">Multi-pass membrane protein</topology>
    </subcellularLocation>
</comment>
<dbReference type="GO" id="GO:0046872">
    <property type="term" value="F:metal ion binding"/>
    <property type="evidence" value="ECO:0007669"/>
    <property type="project" value="UniProtKB-UniRule"/>
</dbReference>
<evidence type="ECO:0000313" key="8">
    <source>
        <dbReference type="EMBL" id="MCD1127064.1"/>
    </source>
</evidence>
<dbReference type="InterPro" id="IPR001046">
    <property type="entry name" value="NRAMP_fam"/>
</dbReference>
<feature type="transmembrane region" description="Helical" evidence="7">
    <location>
        <begin position="282"/>
        <end position="312"/>
    </location>
</feature>
<evidence type="ECO:0000256" key="6">
    <source>
        <dbReference type="ARBA" id="ARBA00023136"/>
    </source>
</evidence>
<feature type="transmembrane region" description="Helical" evidence="7">
    <location>
        <begin position="95"/>
        <end position="116"/>
    </location>
</feature>
<accession>A0A9X1MY19</accession>
<sequence>MSDSGAIVQSGKVSRKIRLALMGPAFIAAIGYIDPGNFATNIQAGSAFGYQLLWVVVWANIMAMVVQLFSAKLGIATNKNLAEHIRDRFPRPIVWFYWVQAELIAIATDLAEFIGAAIGFKLLLGVSLLNGAVITGICTFLILMLQSKGDKPLERVIGAFLLFVAGAYIIELVFSAPDVVELSTGMLIPGLPNNEAVFLAAGVLGATIMPHVIYLHSALTQNSKGTREERYSATKWDVAVAMTIAGFVNLSMMAMAAAVFHFHGQTGITELDRAYVTLEPLLGKFAAVTFGLSLVAAGLSSTVVGTMAGQVVMQGFIHFKIPLWLRRAVTMLPSFVVIMSGMDATRILIVSQVFLSFGIALALIPLLSFTGNRALMGDLVNSTLMQNIGRAIVGLVVSLNIYLLISFFL</sequence>
<comment type="caution">
    <text evidence="8">The sequence shown here is derived from an EMBL/GenBank/DDBJ whole genome shotgun (WGS) entry which is preliminary data.</text>
</comment>
<dbReference type="PANTHER" id="PTHR11706:SF33">
    <property type="entry name" value="NATURAL RESISTANCE-ASSOCIATED MACROPHAGE PROTEIN 2"/>
    <property type="match status" value="1"/>
</dbReference>
<dbReference type="EMBL" id="JAJNAG010000039">
    <property type="protein sequence ID" value="MCD1127064.1"/>
    <property type="molecule type" value="Genomic_DNA"/>
</dbReference>
<keyword evidence="2 7" id="KW-0813">Transport</keyword>
<dbReference type="AlphaFoldDB" id="A0A9X1MY19"/>
<keyword evidence="9" id="KW-1185">Reference proteome</keyword>
<dbReference type="GO" id="GO:0034755">
    <property type="term" value="P:iron ion transmembrane transport"/>
    <property type="evidence" value="ECO:0007669"/>
    <property type="project" value="TreeGrafter"/>
</dbReference>
<dbReference type="Pfam" id="PF01566">
    <property type="entry name" value="Nramp"/>
    <property type="match status" value="1"/>
</dbReference>
<evidence type="ECO:0000256" key="5">
    <source>
        <dbReference type="ARBA" id="ARBA00022989"/>
    </source>
</evidence>
<keyword evidence="7" id="KW-1003">Cell membrane</keyword>
<feature type="transmembrane region" description="Helical" evidence="7">
    <location>
        <begin position="122"/>
        <end position="144"/>
    </location>
</feature>
<dbReference type="NCBIfam" id="NF037982">
    <property type="entry name" value="Nramp_1"/>
    <property type="match status" value="1"/>
</dbReference>
<reference evidence="8" key="1">
    <citation type="submission" date="2021-11" db="EMBL/GenBank/DDBJ databases">
        <title>Jinshanibacter sp. isolated from one year old Eriocheir sinensis.</title>
        <authorList>
            <person name="Li J.-Y."/>
            <person name="He W."/>
            <person name="Gao T.-H."/>
        </authorList>
    </citation>
    <scope>NUCLEOTIDE SEQUENCE</scope>
    <source>
        <strain evidence="8">LJY008</strain>
    </source>
</reference>
<keyword evidence="5 7" id="KW-1133">Transmembrane helix</keyword>
<dbReference type="GO" id="GO:0005886">
    <property type="term" value="C:plasma membrane"/>
    <property type="evidence" value="ECO:0007669"/>
    <property type="project" value="UniProtKB-SubCell"/>
</dbReference>
<gene>
    <name evidence="7" type="primary">mntH</name>
    <name evidence="8" type="ORF">LPW36_13850</name>
</gene>
<keyword evidence="3 7" id="KW-0812">Transmembrane</keyword>
<comment type="similarity">
    <text evidence="7">Belongs to the NRAMP family.</text>
</comment>
<keyword evidence="6 7" id="KW-0472">Membrane</keyword>